<gene>
    <name evidence="2" type="ORF">SH580_06945</name>
</gene>
<dbReference type="RefSeq" id="WP_319834290.1">
    <property type="nucleotide sequence ID" value="NZ_CP138858.1"/>
</dbReference>
<feature type="transmembrane region" description="Helical" evidence="1">
    <location>
        <begin position="20"/>
        <end position="40"/>
    </location>
</feature>
<protein>
    <submittedName>
        <fullName evidence="2">Uncharacterized protein</fullName>
    </submittedName>
</protein>
<reference evidence="2 3" key="1">
    <citation type="submission" date="2023-11" db="EMBL/GenBank/DDBJ databases">
        <title>Coraliomargarita sp. nov., isolated from marine algae.</title>
        <authorList>
            <person name="Lee J.K."/>
            <person name="Baek J.H."/>
            <person name="Kim J.M."/>
            <person name="Choi D.G."/>
            <person name="Jeon C.O."/>
        </authorList>
    </citation>
    <scope>NUCLEOTIDE SEQUENCE [LARGE SCALE GENOMIC DNA]</scope>
    <source>
        <strain evidence="2 3">J2-16</strain>
    </source>
</reference>
<keyword evidence="1" id="KW-0812">Transmembrane</keyword>
<feature type="transmembrane region" description="Helical" evidence="1">
    <location>
        <begin position="81"/>
        <end position="100"/>
    </location>
</feature>
<keyword evidence="1" id="KW-0472">Membrane</keyword>
<keyword evidence="3" id="KW-1185">Reference proteome</keyword>
<evidence type="ECO:0000313" key="3">
    <source>
        <dbReference type="Proteomes" id="UP001324993"/>
    </source>
</evidence>
<proteinExistence type="predicted"/>
<accession>A0ABZ0RQR1</accession>
<evidence type="ECO:0000256" key="1">
    <source>
        <dbReference type="SAM" id="Phobius"/>
    </source>
</evidence>
<keyword evidence="1" id="KW-1133">Transmembrane helix</keyword>
<feature type="transmembrane region" description="Helical" evidence="1">
    <location>
        <begin position="52"/>
        <end position="69"/>
    </location>
</feature>
<evidence type="ECO:0000313" key="2">
    <source>
        <dbReference type="EMBL" id="WPJ97446.1"/>
    </source>
</evidence>
<sequence>MPESDPATNLTSIMPRWLVVQIAVLNLFLTFFVLFGSLLWQNTIFSPIGRGLVILCVSISLGIFSFVLYPHPTDTKVDFKLGLRFVGPLAVTVALFLFLNRMMPHPVEWKPFLFESIIYDGVEYKLVSSTTIESTERGVEWCRILDSNNDLLGFAIRYNPNETSKTFKLKFSGDDRDKRVPVSAHRNSEYLEISSSLN</sequence>
<name>A0ABZ0RQR1_9BACT</name>
<organism evidence="2 3">
    <name type="scientific">Coraliomargarita algicola</name>
    <dbReference type="NCBI Taxonomy" id="3092156"/>
    <lineage>
        <taxon>Bacteria</taxon>
        <taxon>Pseudomonadati</taxon>
        <taxon>Verrucomicrobiota</taxon>
        <taxon>Opitutia</taxon>
        <taxon>Puniceicoccales</taxon>
        <taxon>Coraliomargaritaceae</taxon>
        <taxon>Coraliomargarita</taxon>
    </lineage>
</organism>
<dbReference type="EMBL" id="CP138858">
    <property type="protein sequence ID" value="WPJ97446.1"/>
    <property type="molecule type" value="Genomic_DNA"/>
</dbReference>
<dbReference type="Proteomes" id="UP001324993">
    <property type="component" value="Chromosome"/>
</dbReference>